<dbReference type="SUPFAM" id="SSF103481">
    <property type="entry name" value="Multidrug resistance efflux transporter EmrE"/>
    <property type="match status" value="2"/>
</dbReference>
<evidence type="ECO:0000256" key="3">
    <source>
        <dbReference type="ARBA" id="ARBA00022692"/>
    </source>
</evidence>
<evidence type="ECO:0000256" key="2">
    <source>
        <dbReference type="ARBA" id="ARBA00007635"/>
    </source>
</evidence>
<protein>
    <submittedName>
        <fullName evidence="8">Wat1-related protein</fullName>
    </submittedName>
</protein>
<feature type="transmembrane region" description="Helical" evidence="6">
    <location>
        <begin position="280"/>
        <end position="303"/>
    </location>
</feature>
<dbReference type="GO" id="GO:0016020">
    <property type="term" value="C:membrane"/>
    <property type="evidence" value="ECO:0007669"/>
    <property type="project" value="UniProtKB-SubCell"/>
</dbReference>
<evidence type="ECO:0000256" key="4">
    <source>
        <dbReference type="ARBA" id="ARBA00022989"/>
    </source>
</evidence>
<dbReference type="Proteomes" id="UP000237347">
    <property type="component" value="Unassembled WGS sequence"/>
</dbReference>
<feature type="transmembrane region" description="Helical" evidence="6">
    <location>
        <begin position="77"/>
        <end position="98"/>
    </location>
</feature>
<evidence type="ECO:0000313" key="9">
    <source>
        <dbReference type="Proteomes" id="UP000237347"/>
    </source>
</evidence>
<evidence type="ECO:0000256" key="6">
    <source>
        <dbReference type="SAM" id="Phobius"/>
    </source>
</evidence>
<keyword evidence="9" id="KW-1185">Reference proteome</keyword>
<keyword evidence="4 6" id="KW-1133">Transmembrane helix</keyword>
<dbReference type="InterPro" id="IPR037185">
    <property type="entry name" value="EmrE-like"/>
</dbReference>
<dbReference type="GO" id="GO:0022857">
    <property type="term" value="F:transmembrane transporter activity"/>
    <property type="evidence" value="ECO:0007669"/>
    <property type="project" value="InterPro"/>
</dbReference>
<reference evidence="8 9" key="1">
    <citation type="journal article" date="2018" name="Sci. Data">
        <title>The draft genome sequence of cork oak.</title>
        <authorList>
            <person name="Ramos A.M."/>
            <person name="Usie A."/>
            <person name="Barbosa P."/>
            <person name="Barros P.M."/>
            <person name="Capote T."/>
            <person name="Chaves I."/>
            <person name="Simoes F."/>
            <person name="Abreu I."/>
            <person name="Carrasquinho I."/>
            <person name="Faro C."/>
            <person name="Guimaraes J.B."/>
            <person name="Mendonca D."/>
            <person name="Nobrega F."/>
            <person name="Rodrigues L."/>
            <person name="Saibo N.J.M."/>
            <person name="Varela M.C."/>
            <person name="Egas C."/>
            <person name="Matos J."/>
            <person name="Miguel C.M."/>
            <person name="Oliveira M.M."/>
            <person name="Ricardo C.P."/>
            <person name="Goncalves S."/>
        </authorList>
    </citation>
    <scope>NUCLEOTIDE SEQUENCE [LARGE SCALE GENOMIC DNA]</scope>
    <source>
        <strain evidence="9">cv. HL8</strain>
    </source>
</reference>
<dbReference type="EMBL" id="PKMF04000277">
    <property type="protein sequence ID" value="KAK7839706.1"/>
    <property type="molecule type" value="Genomic_DNA"/>
</dbReference>
<keyword evidence="3 6" id="KW-0812">Transmembrane</keyword>
<evidence type="ECO:0000256" key="5">
    <source>
        <dbReference type="ARBA" id="ARBA00023136"/>
    </source>
</evidence>
<feature type="transmembrane region" description="Helical" evidence="6">
    <location>
        <begin position="332"/>
        <end position="351"/>
    </location>
</feature>
<feature type="transmembrane region" description="Helical" evidence="6">
    <location>
        <begin position="163"/>
        <end position="183"/>
    </location>
</feature>
<evidence type="ECO:0000256" key="1">
    <source>
        <dbReference type="ARBA" id="ARBA00004141"/>
    </source>
</evidence>
<proteinExistence type="inferred from homology"/>
<feature type="transmembrane region" description="Helical" evidence="6">
    <location>
        <begin position="195"/>
        <end position="220"/>
    </location>
</feature>
<comment type="caution">
    <text evidence="8">The sequence shown here is derived from an EMBL/GenBank/DDBJ whole genome shotgun (WGS) entry which is preliminary data.</text>
</comment>
<comment type="similarity">
    <text evidence="2">Belongs to the drug/metabolite transporter (DMT) superfamily. Plant drug/metabolite exporter (P-DME) (TC 2.A.7.4) family.</text>
</comment>
<dbReference type="PANTHER" id="PTHR31218">
    <property type="entry name" value="WAT1-RELATED PROTEIN"/>
    <property type="match status" value="1"/>
</dbReference>
<dbReference type="InterPro" id="IPR000620">
    <property type="entry name" value="EamA_dom"/>
</dbReference>
<feature type="domain" description="EamA" evidence="7">
    <location>
        <begin position="10"/>
        <end position="128"/>
    </location>
</feature>
<evidence type="ECO:0000313" key="8">
    <source>
        <dbReference type="EMBL" id="KAK7839706.1"/>
    </source>
</evidence>
<evidence type="ECO:0000259" key="7">
    <source>
        <dbReference type="Pfam" id="PF00892"/>
    </source>
</evidence>
<organism evidence="8 9">
    <name type="scientific">Quercus suber</name>
    <name type="common">Cork oak</name>
    <dbReference type="NCBI Taxonomy" id="58331"/>
    <lineage>
        <taxon>Eukaryota</taxon>
        <taxon>Viridiplantae</taxon>
        <taxon>Streptophyta</taxon>
        <taxon>Embryophyta</taxon>
        <taxon>Tracheophyta</taxon>
        <taxon>Spermatophyta</taxon>
        <taxon>Magnoliopsida</taxon>
        <taxon>eudicotyledons</taxon>
        <taxon>Gunneridae</taxon>
        <taxon>Pentapetalae</taxon>
        <taxon>rosids</taxon>
        <taxon>fabids</taxon>
        <taxon>Fagales</taxon>
        <taxon>Fagaceae</taxon>
        <taxon>Quercus</taxon>
    </lineage>
</organism>
<feature type="transmembrane region" description="Helical" evidence="6">
    <location>
        <begin position="309"/>
        <end position="327"/>
    </location>
</feature>
<comment type="subcellular location">
    <subcellularLocation>
        <location evidence="1">Membrane</location>
        <topology evidence="1">Multi-pass membrane protein</topology>
    </subcellularLocation>
</comment>
<keyword evidence="5 6" id="KW-0472">Membrane</keyword>
<feature type="transmembrane region" description="Helical" evidence="6">
    <location>
        <begin position="20"/>
        <end position="37"/>
    </location>
</feature>
<gene>
    <name evidence="8" type="ORF">CFP56_017609</name>
</gene>
<feature type="transmembrane region" description="Helical" evidence="6">
    <location>
        <begin position="240"/>
        <end position="259"/>
    </location>
</feature>
<accession>A0AAW0KNX5</accession>
<dbReference type="Pfam" id="PF00892">
    <property type="entry name" value="EamA"/>
    <property type="match status" value="1"/>
</dbReference>
<dbReference type="AlphaFoldDB" id="A0AAW0KNX5"/>
<dbReference type="InterPro" id="IPR030184">
    <property type="entry name" value="WAT1-related"/>
</dbReference>
<sequence length="426" mass="46941">MNFTSMFAMHSGMHPLVLVAYRLLFATVAIAPFAYFMERKTRPRITMSILWQTFLCSLTGATGNMVLYFIGLKNSSPTIGCALTNTLPAFTFILAVLFRQESLGIKTRPGQAKVIGTIICVGGALILSFYHGNIINIGESSIHWTYAENMEKNSSTSSGHGNVILGPFLLILSSLSWSIWFIIQVSTQIHYTKALCVGGALILSFYHGNIINIGESSIHWTYAENMEKNSSTSSGHGNVILGPFLLILSSLSWSIWFIIQVSTQIHYTKAFDFARMSKTFSAPYTSTTLMCFMGFIECGIIAAISKPVISAWSLSNPMWLLAALYTLKGPLYVSVFTPLLLVIVAITSWALLREKLYVGTALGSLLIVMGLYAVLWGKNKETKPANAIKKIEATKIDDDMIAKDLEMQFDAKSNGNHNSAEKPEDM</sequence>
<feature type="transmembrane region" description="Helical" evidence="6">
    <location>
        <begin position="110"/>
        <end position="130"/>
    </location>
</feature>
<feature type="transmembrane region" description="Helical" evidence="6">
    <location>
        <begin position="49"/>
        <end position="71"/>
    </location>
</feature>
<name>A0AAW0KNX5_QUESU</name>
<feature type="transmembrane region" description="Helical" evidence="6">
    <location>
        <begin position="357"/>
        <end position="375"/>
    </location>
</feature>